<accession>A0A915ZME0</accession>
<sequence>MGCSTKKEDQWKICDKYTNMDMQLSILFIKPFLYMQTSCATVSIKTDPQFFRDVQRQGKYPFLIHPNISNANTPDITIDNLSELTSNIFKEIIDEQEMLENRQWIQAVDNGFNGIIKIIKDVKTYRNRTTNPRTWKDHNNTTMFLGP</sequence>
<proteinExistence type="predicted"/>
<organism evidence="1 2">
    <name type="scientific">Rhizophagus irregularis</name>
    <dbReference type="NCBI Taxonomy" id="588596"/>
    <lineage>
        <taxon>Eukaryota</taxon>
        <taxon>Fungi</taxon>
        <taxon>Fungi incertae sedis</taxon>
        <taxon>Mucoromycota</taxon>
        <taxon>Glomeromycotina</taxon>
        <taxon>Glomeromycetes</taxon>
        <taxon>Glomerales</taxon>
        <taxon>Glomeraceae</taxon>
        <taxon>Rhizophagus</taxon>
    </lineage>
</organism>
<evidence type="ECO:0000313" key="1">
    <source>
        <dbReference type="EMBL" id="CAB5383242.1"/>
    </source>
</evidence>
<dbReference type="VEuPathDB" id="FungiDB:RhiirFUN_025464"/>
<evidence type="ECO:0000313" key="2">
    <source>
        <dbReference type="Proteomes" id="UP000684084"/>
    </source>
</evidence>
<name>A0A915ZME0_9GLOM</name>
<dbReference type="AlphaFoldDB" id="A0A915ZME0"/>
<dbReference type="OrthoDB" id="2434196at2759"/>
<gene>
    <name evidence="1" type="ORF">CHRIB12_LOCUS18327</name>
</gene>
<comment type="caution">
    <text evidence="1">The sequence shown here is derived from an EMBL/GenBank/DDBJ whole genome shotgun (WGS) entry which is preliminary data.</text>
</comment>
<dbReference type="Proteomes" id="UP000684084">
    <property type="component" value="Unassembled WGS sequence"/>
</dbReference>
<dbReference type="EMBL" id="CAGKOT010000048">
    <property type="protein sequence ID" value="CAB5383242.1"/>
    <property type="molecule type" value="Genomic_DNA"/>
</dbReference>
<reference evidence="1" key="1">
    <citation type="submission" date="2020-05" db="EMBL/GenBank/DDBJ databases">
        <authorList>
            <person name="Rincon C."/>
            <person name="Sanders R I."/>
            <person name="Robbins C."/>
            <person name="Chaturvedi A."/>
        </authorList>
    </citation>
    <scope>NUCLEOTIDE SEQUENCE</scope>
    <source>
        <strain evidence="1">CHB12</strain>
    </source>
</reference>
<protein>
    <submittedName>
        <fullName evidence="1">Uncharacterized protein</fullName>
    </submittedName>
</protein>